<keyword evidence="1" id="KW-0802">TPR repeat</keyword>
<dbReference type="RefSeq" id="WP_100713891.1">
    <property type="nucleotide sequence ID" value="NZ_NPDY01000008.1"/>
</dbReference>
<dbReference type="OrthoDB" id="344609at2"/>
<keyword evidence="2" id="KW-0175">Coiled coil</keyword>
<dbReference type="AlphaFoldDB" id="A0A2M9ZNK1"/>
<evidence type="ECO:0000256" key="1">
    <source>
        <dbReference type="PROSITE-ProRule" id="PRU00339"/>
    </source>
</evidence>
<dbReference type="InterPro" id="IPR003660">
    <property type="entry name" value="HAMP_dom"/>
</dbReference>
<feature type="transmembrane region" description="Helical" evidence="3">
    <location>
        <begin position="102"/>
        <end position="122"/>
    </location>
</feature>
<dbReference type="Proteomes" id="UP000231962">
    <property type="component" value="Unassembled WGS sequence"/>
</dbReference>
<keyword evidence="3" id="KW-0812">Transmembrane</keyword>
<feature type="transmembrane region" description="Helical" evidence="3">
    <location>
        <begin position="6"/>
        <end position="30"/>
    </location>
</feature>
<evidence type="ECO:0000313" key="7">
    <source>
        <dbReference type="Proteomes" id="UP000231962"/>
    </source>
</evidence>
<evidence type="ECO:0000313" key="8">
    <source>
        <dbReference type="Proteomes" id="UP000231990"/>
    </source>
</evidence>
<dbReference type="EMBL" id="NPDZ01000004">
    <property type="protein sequence ID" value="PJZ73595.1"/>
    <property type="molecule type" value="Genomic_DNA"/>
</dbReference>
<keyword evidence="3" id="KW-0472">Membrane</keyword>
<proteinExistence type="predicted"/>
<dbReference type="CDD" id="cd06225">
    <property type="entry name" value="HAMP"/>
    <property type="match status" value="1"/>
</dbReference>
<reference evidence="7 8" key="1">
    <citation type="submission" date="2017-07" db="EMBL/GenBank/DDBJ databases">
        <title>Leptospira spp. isolated from tropical soils.</title>
        <authorList>
            <person name="Thibeaux R."/>
            <person name="Iraola G."/>
            <person name="Ferres I."/>
            <person name="Bierque E."/>
            <person name="Girault D."/>
            <person name="Soupe-Gilbert M.-E."/>
            <person name="Picardeau M."/>
            <person name="Goarant C."/>
        </authorList>
    </citation>
    <scope>NUCLEOTIDE SEQUENCE [LARGE SCALE GENOMIC DNA]</scope>
    <source>
        <strain evidence="6 8">FH1-B-B1</strain>
        <strain evidence="5 7">FH1-B-C1</strain>
    </source>
</reference>
<evidence type="ECO:0000313" key="6">
    <source>
        <dbReference type="EMBL" id="PJZ73595.1"/>
    </source>
</evidence>
<feature type="transmembrane region" description="Helical" evidence="3">
    <location>
        <begin position="37"/>
        <end position="58"/>
    </location>
</feature>
<feature type="domain" description="HAMP" evidence="4">
    <location>
        <begin position="533"/>
        <end position="585"/>
    </location>
</feature>
<evidence type="ECO:0000256" key="2">
    <source>
        <dbReference type="SAM" id="Coils"/>
    </source>
</evidence>
<dbReference type="SUPFAM" id="SSF48452">
    <property type="entry name" value="TPR-like"/>
    <property type="match status" value="1"/>
</dbReference>
<dbReference type="SMART" id="SM00028">
    <property type="entry name" value="TPR"/>
    <property type="match status" value="2"/>
</dbReference>
<dbReference type="Gene3D" id="1.25.40.10">
    <property type="entry name" value="Tetratricopeptide repeat domain"/>
    <property type="match status" value="1"/>
</dbReference>
<feature type="transmembrane region" description="Helical" evidence="3">
    <location>
        <begin position="142"/>
        <end position="163"/>
    </location>
</feature>
<protein>
    <submittedName>
        <fullName evidence="6">Stage II sporulation protein E</fullName>
    </submittedName>
</protein>
<dbReference type="PANTHER" id="PTHR32089">
    <property type="entry name" value="METHYL-ACCEPTING CHEMOTAXIS PROTEIN MCPB"/>
    <property type="match status" value="1"/>
</dbReference>
<dbReference type="InterPro" id="IPR019734">
    <property type="entry name" value="TPR_rpt"/>
</dbReference>
<feature type="transmembrane region" description="Helical" evidence="3">
    <location>
        <begin position="70"/>
        <end position="90"/>
    </location>
</feature>
<name>A0A2M9ZNK1_9LEPT</name>
<gene>
    <name evidence="5" type="ORF">CH360_09990</name>
    <name evidence="6" type="ORF">CH373_08845</name>
</gene>
<dbReference type="GO" id="GO:0016020">
    <property type="term" value="C:membrane"/>
    <property type="evidence" value="ECO:0007669"/>
    <property type="project" value="InterPro"/>
</dbReference>
<evidence type="ECO:0000313" key="5">
    <source>
        <dbReference type="EMBL" id="PJZ69608.1"/>
    </source>
</evidence>
<organism evidence="6 8">
    <name type="scientific">Leptospira perolatii</name>
    <dbReference type="NCBI Taxonomy" id="2023191"/>
    <lineage>
        <taxon>Bacteria</taxon>
        <taxon>Pseudomonadati</taxon>
        <taxon>Spirochaetota</taxon>
        <taxon>Spirochaetia</taxon>
        <taxon>Leptospirales</taxon>
        <taxon>Leptospiraceae</taxon>
        <taxon>Leptospira</taxon>
    </lineage>
</organism>
<feature type="coiled-coil region" evidence="2">
    <location>
        <begin position="890"/>
        <end position="923"/>
    </location>
</feature>
<dbReference type="Gene3D" id="6.10.340.10">
    <property type="match status" value="1"/>
</dbReference>
<keyword evidence="3" id="KW-1133">Transmembrane helix</keyword>
<dbReference type="PROSITE" id="PS50005">
    <property type="entry name" value="TPR"/>
    <property type="match status" value="1"/>
</dbReference>
<feature type="repeat" description="TPR" evidence="1">
    <location>
        <begin position="999"/>
        <end position="1032"/>
    </location>
</feature>
<feature type="transmembrane region" description="Helical" evidence="3">
    <location>
        <begin position="511"/>
        <end position="531"/>
    </location>
</feature>
<dbReference type="PROSITE" id="PS50885">
    <property type="entry name" value="HAMP"/>
    <property type="match status" value="1"/>
</dbReference>
<dbReference type="InterPro" id="IPR001932">
    <property type="entry name" value="PPM-type_phosphatase-like_dom"/>
</dbReference>
<feature type="transmembrane region" description="Helical" evidence="3">
    <location>
        <begin position="175"/>
        <end position="197"/>
    </location>
</feature>
<dbReference type="PANTHER" id="PTHR32089:SF114">
    <property type="entry name" value="METHYL-ACCEPTING CHEMOTAXIS PROTEIN MCPB"/>
    <property type="match status" value="1"/>
</dbReference>
<dbReference type="Pfam" id="PF07228">
    <property type="entry name" value="SpoIIE"/>
    <property type="match status" value="1"/>
</dbReference>
<feature type="coiled-coil region" evidence="2">
    <location>
        <begin position="577"/>
        <end position="618"/>
    </location>
</feature>
<dbReference type="SUPFAM" id="SSF81606">
    <property type="entry name" value="PP2C-like"/>
    <property type="match status" value="1"/>
</dbReference>
<accession>A0A2M9ZNK1</accession>
<dbReference type="EMBL" id="NPDY01000008">
    <property type="protein sequence ID" value="PJZ69608.1"/>
    <property type="molecule type" value="Genomic_DNA"/>
</dbReference>
<evidence type="ECO:0000259" key="4">
    <source>
        <dbReference type="PROSITE" id="PS50885"/>
    </source>
</evidence>
<dbReference type="Proteomes" id="UP000231990">
    <property type="component" value="Unassembled WGS sequence"/>
</dbReference>
<dbReference type="InterPro" id="IPR011990">
    <property type="entry name" value="TPR-like_helical_dom_sf"/>
</dbReference>
<dbReference type="Gene3D" id="3.60.40.10">
    <property type="entry name" value="PPM-type phosphatase domain"/>
    <property type="match status" value="1"/>
</dbReference>
<sequence>MDLLTLNFYSFGSILTALFYLYAMSFFLTIKDRSMAALHLGLCAVSSFLLAAGYFWGFSSPNESTVFHRYLVVISPLTSFGQLVAFFLYFPYRRGVKFGLPLYIALQVGAVGVLAYYVIISLSAPKVYVAGSHYWDFEVHTFYRYFSFIILFYDLCYLIVGIWRSIVEKGKERRSVIYILLAYVVITVVPGVLNALSRNGSVERATYQQAYNLGMVIGMFLIILVYVNATKERTTILNRIIGVTLATFLVCYQLAGYAILNSYERSYDEIKKRDAEVVVMDNRTASGLAYVQSFDPQTDSFALEKGKKDARFQNEDEIELKFFKVRKTLCNLGTLSAAERLQKSEQILENSPNQFYAYKAGILAFIKSKENQQITDQDLEDYFAAIFKELYVVRNKFSHLPNTADQASVLKLLKSDKVGLKETLSELEKRLSTFWKEANREKIRKIFLITLSPIYEEGQRIYRGTRIIDPGDPKPVFYVSYFFTHLNNGKFYEVGFDYHDYRMYQHTPANIMVLSLLAMFVVVAFGFRFFFQNALVNPMSEVLTGLTEVNSGNLEYRLVPRVEDEIGFIARSFNKMARSIQAARKKLQQYAESLEEKVKERTRELEQTLGEVRELKQQQDGDYFLTSLLIKPLGSNKANGENVNVDFLLEQKKKFTFRNYKDEIGGDLNIANHIQLRGNSYTVFLNADAMGKSMQGAGGALVLGAVFESIIERTKIVESISEQSPERWLKNAFTELHKVFESFDGSMLVSLVMGLVDDQVGILYYINAEHPWTVLYRDGVASFIENDLMFRKLGTTGMEGSIFIKTFQLAPGDVIIAGSDGRDDILLGTSDSGSRIINDNESFFLKRVQEGNGDLKSIYDSICDSGDLTDDLSLIRIAFKETDSEQRRIKLELKEKIKELLQRAKETAQNKEIEEAIAFLQQAESLDSNIPEVKKNFVRLFLNQKEYSKAAKYAEDYLNMKPVDKEILYVASFAARKAGQLEKALDFGERLRLREPEHLKNLVNLAQTYLALKDYKKATIMAQAATKLDPNHEVLTKVQQVIEKYLEKIGEK</sequence>
<dbReference type="SMART" id="SM00304">
    <property type="entry name" value="HAMP"/>
    <property type="match status" value="1"/>
</dbReference>
<feature type="transmembrane region" description="Helical" evidence="3">
    <location>
        <begin position="209"/>
        <end position="228"/>
    </location>
</feature>
<dbReference type="InterPro" id="IPR036457">
    <property type="entry name" value="PPM-type-like_dom_sf"/>
</dbReference>
<keyword evidence="7" id="KW-1185">Reference proteome</keyword>
<evidence type="ECO:0000256" key="3">
    <source>
        <dbReference type="SAM" id="Phobius"/>
    </source>
</evidence>
<dbReference type="Pfam" id="PF00672">
    <property type="entry name" value="HAMP"/>
    <property type="match status" value="1"/>
</dbReference>
<comment type="caution">
    <text evidence="6">The sequence shown here is derived from an EMBL/GenBank/DDBJ whole genome shotgun (WGS) entry which is preliminary data.</text>
</comment>
<dbReference type="SUPFAM" id="SSF158472">
    <property type="entry name" value="HAMP domain-like"/>
    <property type="match status" value="1"/>
</dbReference>
<dbReference type="GO" id="GO:0007165">
    <property type="term" value="P:signal transduction"/>
    <property type="evidence" value="ECO:0007669"/>
    <property type="project" value="InterPro"/>
</dbReference>